<evidence type="ECO:0000256" key="2">
    <source>
        <dbReference type="ARBA" id="ARBA00022525"/>
    </source>
</evidence>
<organism evidence="7 8">
    <name type="scientific">Streptococcus oralis</name>
    <dbReference type="NCBI Taxonomy" id="1303"/>
    <lineage>
        <taxon>Bacteria</taxon>
        <taxon>Bacillati</taxon>
        <taxon>Bacillota</taxon>
        <taxon>Bacilli</taxon>
        <taxon>Lactobacillales</taxon>
        <taxon>Streptococcaceae</taxon>
        <taxon>Streptococcus</taxon>
    </lineage>
</organism>
<evidence type="ECO:0000259" key="6">
    <source>
        <dbReference type="PROSITE" id="PS50847"/>
    </source>
</evidence>
<evidence type="ECO:0000313" key="7">
    <source>
        <dbReference type="EMBL" id="KXU12360.1"/>
    </source>
</evidence>
<dbReference type="Proteomes" id="UP000072989">
    <property type="component" value="Unassembled WGS sequence"/>
</dbReference>
<accession>A0A139RC74</accession>
<feature type="domain" description="Gram-positive cocci surface proteins LPxTG" evidence="6">
    <location>
        <begin position="159"/>
        <end position="190"/>
    </location>
</feature>
<dbReference type="AlphaFoldDB" id="A0A139RC74"/>
<proteinExistence type="predicted"/>
<name>A0A139RC74_STROR</name>
<protein>
    <recommendedName>
        <fullName evidence="6">Gram-positive cocci surface proteins LPxTG domain-containing protein</fullName>
    </recommendedName>
</protein>
<dbReference type="PROSITE" id="PS50847">
    <property type="entry name" value="GRAM_POS_ANCHORING"/>
    <property type="match status" value="1"/>
</dbReference>
<reference evidence="7 8" key="1">
    <citation type="submission" date="2016-01" db="EMBL/GenBank/DDBJ databases">
        <title>Highly variable Streptococcus oralis are common among viridans streptococci isolated from primates.</title>
        <authorList>
            <person name="Denapaite D."/>
            <person name="Rieger M."/>
            <person name="Koendgen S."/>
            <person name="Brueckner R."/>
            <person name="Ochigava I."/>
            <person name="Kappeler P."/>
            <person name="Maetz-Rensing K."/>
            <person name="Leendertz F."/>
            <person name="Hakenbeck R."/>
        </authorList>
    </citation>
    <scope>NUCLEOTIDE SEQUENCE [LARGE SCALE GENOMIC DNA]</scope>
    <source>
        <strain evidence="7 8">DD17</strain>
    </source>
</reference>
<evidence type="ECO:0000313" key="8">
    <source>
        <dbReference type="Proteomes" id="UP000072989"/>
    </source>
</evidence>
<evidence type="ECO:0000256" key="3">
    <source>
        <dbReference type="ARBA" id="ARBA00022729"/>
    </source>
</evidence>
<dbReference type="EMBL" id="LQZE01000423">
    <property type="protein sequence ID" value="KXU12360.1"/>
    <property type="molecule type" value="Genomic_DNA"/>
</dbReference>
<keyword evidence="1" id="KW-0134">Cell wall</keyword>
<evidence type="ECO:0000256" key="1">
    <source>
        <dbReference type="ARBA" id="ARBA00022512"/>
    </source>
</evidence>
<dbReference type="Pfam" id="PF00746">
    <property type="entry name" value="Gram_pos_anchor"/>
    <property type="match status" value="1"/>
</dbReference>
<gene>
    <name evidence="7" type="ORF">SORDD17_01846</name>
</gene>
<keyword evidence="4" id="KW-0572">Peptidoglycan-anchor</keyword>
<dbReference type="PATRIC" id="fig|1303.87.peg.2228"/>
<feature type="coiled-coil region" evidence="5">
    <location>
        <begin position="15"/>
        <end position="77"/>
    </location>
</feature>
<evidence type="ECO:0000256" key="4">
    <source>
        <dbReference type="ARBA" id="ARBA00023088"/>
    </source>
</evidence>
<dbReference type="InterPro" id="IPR019931">
    <property type="entry name" value="LPXTG_anchor"/>
</dbReference>
<comment type="caution">
    <text evidence="7">The sequence shown here is derived from an EMBL/GenBank/DDBJ whole genome shotgun (WGS) entry which is preliminary data.</text>
</comment>
<keyword evidence="5" id="KW-0175">Coiled coil</keyword>
<dbReference type="NCBIfam" id="TIGR01167">
    <property type="entry name" value="LPXTG_anchor"/>
    <property type="match status" value="1"/>
</dbReference>
<keyword evidence="2" id="KW-0964">Secreted</keyword>
<sequence>MAEQLQAYLDAPASLATAQDMKAKAEAKLDTVKAELTTAQSTLENLLSAYRTEHAKLVDLQTEYEALVDLAEKAQENVVAKLPDGTVIAVPNVAPTAEALPEVNIEELQKALATGKEVTLDAQGKVVVKEKRETYSAPAVKSVENEKMSYSRVEKAKTLPNTGTKESNLTLFVLAILSGLGIAVKRREGK</sequence>
<keyword evidence="3" id="KW-0732">Signal</keyword>
<evidence type="ECO:0000256" key="5">
    <source>
        <dbReference type="SAM" id="Coils"/>
    </source>
</evidence>